<feature type="transmembrane region" description="Helical" evidence="7">
    <location>
        <begin position="90"/>
        <end position="115"/>
    </location>
</feature>
<gene>
    <name evidence="9" type="ORF">NK662_11085</name>
</gene>
<evidence type="ECO:0000259" key="8">
    <source>
        <dbReference type="Pfam" id="PF00324"/>
    </source>
</evidence>
<feature type="transmembrane region" description="Helical" evidence="7">
    <location>
        <begin position="12"/>
        <end position="31"/>
    </location>
</feature>
<dbReference type="PANTHER" id="PTHR43495:SF5">
    <property type="entry name" value="GAMMA-AMINOBUTYRIC ACID PERMEASE"/>
    <property type="match status" value="1"/>
</dbReference>
<evidence type="ECO:0000313" key="9">
    <source>
        <dbReference type="EMBL" id="MCP8969083.1"/>
    </source>
</evidence>
<evidence type="ECO:0000313" key="10">
    <source>
        <dbReference type="Proteomes" id="UP001156102"/>
    </source>
</evidence>
<keyword evidence="4" id="KW-0029">Amino-acid transport</keyword>
<dbReference type="Gene3D" id="1.20.1740.10">
    <property type="entry name" value="Amino acid/polyamine transporter I"/>
    <property type="match status" value="1"/>
</dbReference>
<organism evidence="9 10">
    <name type="scientific">Ectobacillus ponti</name>
    <dbReference type="NCBI Taxonomy" id="2961894"/>
    <lineage>
        <taxon>Bacteria</taxon>
        <taxon>Bacillati</taxon>
        <taxon>Bacillota</taxon>
        <taxon>Bacilli</taxon>
        <taxon>Bacillales</taxon>
        <taxon>Bacillaceae</taxon>
        <taxon>Ectobacillus</taxon>
    </lineage>
</organism>
<feature type="transmembrane region" description="Helical" evidence="7">
    <location>
        <begin position="420"/>
        <end position="438"/>
    </location>
</feature>
<feature type="transmembrane region" description="Helical" evidence="7">
    <location>
        <begin position="274"/>
        <end position="294"/>
    </location>
</feature>
<dbReference type="PANTHER" id="PTHR43495">
    <property type="entry name" value="GABA PERMEASE"/>
    <property type="match status" value="1"/>
</dbReference>
<name>A0AA41XA39_9BACI</name>
<evidence type="ECO:0000256" key="7">
    <source>
        <dbReference type="SAM" id="Phobius"/>
    </source>
</evidence>
<evidence type="ECO:0000256" key="5">
    <source>
        <dbReference type="ARBA" id="ARBA00022989"/>
    </source>
</evidence>
<feature type="transmembrane region" description="Helical" evidence="7">
    <location>
        <begin position="121"/>
        <end position="142"/>
    </location>
</feature>
<feature type="transmembrane region" description="Helical" evidence="7">
    <location>
        <begin position="395"/>
        <end position="414"/>
    </location>
</feature>
<feature type="transmembrane region" description="Helical" evidence="7">
    <location>
        <begin position="193"/>
        <end position="214"/>
    </location>
</feature>
<feature type="transmembrane region" description="Helical" evidence="7">
    <location>
        <begin position="326"/>
        <end position="347"/>
    </location>
</feature>
<evidence type="ECO:0000256" key="6">
    <source>
        <dbReference type="ARBA" id="ARBA00023136"/>
    </source>
</evidence>
<keyword evidence="10" id="KW-1185">Reference proteome</keyword>
<feature type="transmembrane region" description="Helical" evidence="7">
    <location>
        <begin position="235"/>
        <end position="254"/>
    </location>
</feature>
<dbReference type="InterPro" id="IPR004840">
    <property type="entry name" value="Amino_acid_permease_CS"/>
</dbReference>
<reference evidence="9" key="1">
    <citation type="submission" date="2022-07" db="EMBL/GenBank/DDBJ databases">
        <authorList>
            <person name="Li W.-J."/>
            <person name="Deng Q.-Q."/>
        </authorList>
    </citation>
    <scope>NUCLEOTIDE SEQUENCE</scope>
    <source>
        <strain evidence="9">SYSU M60031</strain>
    </source>
</reference>
<dbReference type="PROSITE" id="PS00218">
    <property type="entry name" value="AMINO_ACID_PERMEASE_1"/>
    <property type="match status" value="1"/>
</dbReference>
<accession>A0AA41XA39</accession>
<sequence length="441" mass="47776">MKQQLKRELLPRHVQLMAMGGMIGTGIFKGSADTISAAGPGIVLAYIFAGILLFIVMTALAEMALAYPGRNLQGLVHLAFGSRVSFLIGWLYWLQWVLVIVVEVLAGASFLQYWLPAVPLWLLHLLCAALILSMNVFSVKLYGEVEFWLASIKIATLIVFIVLGGALLFGLFPGHEGMYLQNYTGHGGFLPKGWSGVFTSLLLVVFAFGGSELIGLTVTETKDVERTLPKVIKSVLLRVVLFYTLPLLVITGLIPWNTIGEQGSPFVQVFSATGLHGAAHVMNFVLLTAVLSAANSGMYATSRMLHALAQTNEAPKLFGRLSRHGVPIWGILASGIALLLGTVVAYAAPEHVFATLMAIPGFTVLITWTCICLAQYKLRKQYRQLPSFHVRMFPFSTLLAAGVLMVVFVSFLFTGNAASTALSVGVVLFLLLLSQFAAGKR</sequence>
<dbReference type="GO" id="GO:0005886">
    <property type="term" value="C:plasma membrane"/>
    <property type="evidence" value="ECO:0007669"/>
    <property type="project" value="UniProtKB-SubCell"/>
</dbReference>
<dbReference type="Proteomes" id="UP001156102">
    <property type="component" value="Unassembled WGS sequence"/>
</dbReference>
<evidence type="ECO:0000256" key="4">
    <source>
        <dbReference type="ARBA" id="ARBA00022970"/>
    </source>
</evidence>
<dbReference type="GO" id="GO:0055085">
    <property type="term" value="P:transmembrane transport"/>
    <property type="evidence" value="ECO:0007669"/>
    <property type="project" value="InterPro"/>
</dbReference>
<comment type="caution">
    <text evidence="9">The sequence shown here is derived from an EMBL/GenBank/DDBJ whole genome shotgun (WGS) entry which is preliminary data.</text>
</comment>
<protein>
    <submittedName>
        <fullName evidence="9">Amino acid permease</fullName>
    </submittedName>
</protein>
<dbReference type="FunFam" id="1.20.1740.10:FF:000001">
    <property type="entry name" value="Amino acid permease"/>
    <property type="match status" value="1"/>
</dbReference>
<feature type="transmembrane region" description="Helical" evidence="7">
    <location>
        <begin position="43"/>
        <end position="69"/>
    </location>
</feature>
<dbReference type="AlphaFoldDB" id="A0AA41XA39"/>
<feature type="transmembrane region" description="Helical" evidence="7">
    <location>
        <begin position="353"/>
        <end position="374"/>
    </location>
</feature>
<keyword evidence="6 7" id="KW-0472">Membrane</keyword>
<evidence type="ECO:0000256" key="3">
    <source>
        <dbReference type="ARBA" id="ARBA00022692"/>
    </source>
</evidence>
<dbReference type="EMBL" id="JANCLT010000005">
    <property type="protein sequence ID" value="MCP8969083.1"/>
    <property type="molecule type" value="Genomic_DNA"/>
</dbReference>
<dbReference type="GO" id="GO:0006865">
    <property type="term" value="P:amino acid transport"/>
    <property type="evidence" value="ECO:0007669"/>
    <property type="project" value="UniProtKB-KW"/>
</dbReference>
<dbReference type="InterPro" id="IPR004841">
    <property type="entry name" value="AA-permease/SLC12A_dom"/>
</dbReference>
<dbReference type="Pfam" id="PF00324">
    <property type="entry name" value="AA_permease"/>
    <property type="match status" value="1"/>
</dbReference>
<dbReference type="PIRSF" id="PIRSF006060">
    <property type="entry name" value="AA_transporter"/>
    <property type="match status" value="1"/>
</dbReference>
<proteinExistence type="predicted"/>
<comment type="subcellular location">
    <subcellularLocation>
        <location evidence="1">Cell membrane</location>
        <topology evidence="1">Multi-pass membrane protein</topology>
    </subcellularLocation>
</comment>
<keyword evidence="2" id="KW-0813">Transport</keyword>
<evidence type="ECO:0000256" key="1">
    <source>
        <dbReference type="ARBA" id="ARBA00004651"/>
    </source>
</evidence>
<dbReference type="RefSeq" id="WP_254759002.1">
    <property type="nucleotide sequence ID" value="NZ_JANCLT010000005.1"/>
</dbReference>
<feature type="domain" description="Amino acid permease/ SLC12A" evidence="8">
    <location>
        <begin position="13"/>
        <end position="418"/>
    </location>
</feature>
<evidence type="ECO:0000256" key="2">
    <source>
        <dbReference type="ARBA" id="ARBA00022448"/>
    </source>
</evidence>
<feature type="transmembrane region" description="Helical" evidence="7">
    <location>
        <begin position="154"/>
        <end position="173"/>
    </location>
</feature>
<keyword evidence="5 7" id="KW-1133">Transmembrane helix</keyword>
<keyword evidence="3 7" id="KW-0812">Transmembrane</keyword>